<dbReference type="OrthoDB" id="5342505at2"/>
<dbReference type="Pfam" id="PF08856">
    <property type="entry name" value="DUF1826"/>
    <property type="match status" value="1"/>
</dbReference>
<dbReference type="EMBL" id="VIKS01000004">
    <property type="protein sequence ID" value="TQV88575.1"/>
    <property type="molecule type" value="Genomic_DNA"/>
</dbReference>
<dbReference type="Proteomes" id="UP000315439">
    <property type="component" value="Unassembled WGS sequence"/>
</dbReference>
<comment type="caution">
    <text evidence="1">The sequence shown here is derived from an EMBL/GenBank/DDBJ whole genome shotgun (WGS) entry which is preliminary data.</text>
</comment>
<keyword evidence="2" id="KW-1185">Reference proteome</keyword>
<evidence type="ECO:0000313" key="1">
    <source>
        <dbReference type="EMBL" id="TQV88575.1"/>
    </source>
</evidence>
<name>A0A545UGK5_9GAMM</name>
<evidence type="ECO:0000313" key="2">
    <source>
        <dbReference type="Proteomes" id="UP000315439"/>
    </source>
</evidence>
<dbReference type="RefSeq" id="WP_142893083.1">
    <property type="nucleotide sequence ID" value="NZ_ML660162.1"/>
</dbReference>
<dbReference type="AlphaFoldDB" id="A0A545UGK5"/>
<protein>
    <submittedName>
        <fullName evidence="1">DUF1826 domain-containing protein</fullName>
    </submittedName>
</protein>
<sequence length="227" mass="25357">MISEILKSRPGNDPFFAPNDVHRRSIQSKEIDVLTDIYQEEINIAVWQRELSDDIKLAVSDFLNANPEFQKAMTVTPQSAYSSLSSSLGKVSYSGLSENIAELVDIFCCLFDLKRAGLRLVVLNKAMCPKFHVDRVPCRLICTYQGEATEWLPHHLVDRKKLGRRADELVDNLSGENKRKLKKLNSGDVALLKGESWQGNENAGLVHRSPSLSGGESRLLLTLDFAG</sequence>
<reference evidence="1 2" key="1">
    <citation type="submission" date="2019-07" db="EMBL/GenBank/DDBJ databases">
        <title>Draft genome for Aliikangiella sp. M105.</title>
        <authorList>
            <person name="Wang G."/>
        </authorList>
    </citation>
    <scope>NUCLEOTIDE SEQUENCE [LARGE SCALE GENOMIC DNA]</scope>
    <source>
        <strain evidence="1 2">M105</strain>
    </source>
</reference>
<dbReference type="InterPro" id="IPR014955">
    <property type="entry name" value="DUF1826"/>
</dbReference>
<gene>
    <name evidence="1" type="ORF">FLL46_08640</name>
</gene>
<accession>A0A545UGK5</accession>
<organism evidence="1 2">
    <name type="scientific">Aliikangiella coralliicola</name>
    <dbReference type="NCBI Taxonomy" id="2592383"/>
    <lineage>
        <taxon>Bacteria</taxon>
        <taxon>Pseudomonadati</taxon>
        <taxon>Pseudomonadota</taxon>
        <taxon>Gammaproteobacteria</taxon>
        <taxon>Oceanospirillales</taxon>
        <taxon>Pleioneaceae</taxon>
        <taxon>Aliikangiella</taxon>
    </lineage>
</organism>
<proteinExistence type="predicted"/>